<keyword evidence="2" id="KW-0472">Membrane</keyword>
<feature type="transmembrane region" description="Helical" evidence="2">
    <location>
        <begin position="12"/>
        <end position="33"/>
    </location>
</feature>
<accession>B2JUN8</accession>
<proteinExistence type="predicted"/>
<feature type="transmembrane region" description="Helical" evidence="2">
    <location>
        <begin position="45"/>
        <end position="63"/>
    </location>
</feature>
<keyword evidence="2" id="KW-1133">Transmembrane helix</keyword>
<dbReference type="RefSeq" id="WP_012406365.1">
    <property type="nucleotide sequence ID" value="NC_010625.1"/>
</dbReference>
<dbReference type="HOGENOM" id="CLU_2231526_0_0_4"/>
<keyword evidence="2" id="KW-0812">Transmembrane</keyword>
<gene>
    <name evidence="3" type="ordered locus">Bphy_7209</name>
</gene>
<feature type="region of interest" description="Disordered" evidence="1">
    <location>
        <begin position="78"/>
        <end position="105"/>
    </location>
</feature>
<keyword evidence="4" id="KW-1185">Reference proteome</keyword>
<protein>
    <submittedName>
        <fullName evidence="3">Uncharacterized protein</fullName>
    </submittedName>
</protein>
<name>B2JUN8_PARP8</name>
<evidence type="ECO:0000256" key="1">
    <source>
        <dbReference type="SAM" id="MobiDB-lite"/>
    </source>
</evidence>
<dbReference type="Proteomes" id="UP000001192">
    <property type="component" value="Plasmid pBPHY01"/>
</dbReference>
<geneLocation type="plasmid" evidence="3 4">
    <name>pBPHY01</name>
</geneLocation>
<sequence>MRKPLNFAQSPLMIGATVMVAYHPYSLPVYLYAVFGGQELPAMMPLLPMLAIAVLCAALCVAWRSGGLYEPFKGYQPGRRTSQRSGQRLERVLQQESPAPVSSHA</sequence>
<evidence type="ECO:0000256" key="2">
    <source>
        <dbReference type="SAM" id="Phobius"/>
    </source>
</evidence>
<dbReference type="EMBL" id="CP001045">
    <property type="protein sequence ID" value="ACC76209.1"/>
    <property type="molecule type" value="Genomic_DNA"/>
</dbReference>
<evidence type="ECO:0000313" key="3">
    <source>
        <dbReference type="EMBL" id="ACC76209.1"/>
    </source>
</evidence>
<organism evidence="3 4">
    <name type="scientific">Paraburkholderia phymatum (strain DSM 17167 / CIP 108236 / LMG 21445 / STM815)</name>
    <name type="common">Burkholderia phymatum</name>
    <dbReference type="NCBI Taxonomy" id="391038"/>
    <lineage>
        <taxon>Bacteria</taxon>
        <taxon>Pseudomonadati</taxon>
        <taxon>Pseudomonadota</taxon>
        <taxon>Betaproteobacteria</taxon>
        <taxon>Burkholderiales</taxon>
        <taxon>Burkholderiaceae</taxon>
        <taxon>Paraburkholderia</taxon>
    </lineage>
</organism>
<evidence type="ECO:0000313" key="4">
    <source>
        <dbReference type="Proteomes" id="UP000001192"/>
    </source>
</evidence>
<reference evidence="4" key="1">
    <citation type="journal article" date="2014" name="Stand. Genomic Sci.">
        <title>Complete genome sequence of Burkholderia phymatum STM815(T), a broad host range and efficient nitrogen-fixing symbiont of Mimosa species.</title>
        <authorList>
            <person name="Moulin L."/>
            <person name="Klonowska A."/>
            <person name="Caroline B."/>
            <person name="Booth K."/>
            <person name="Vriezen J.A."/>
            <person name="Melkonian R."/>
            <person name="James E.K."/>
            <person name="Young J.P."/>
            <person name="Bena G."/>
            <person name="Hauser L."/>
            <person name="Land M."/>
            <person name="Kyrpides N."/>
            <person name="Bruce D."/>
            <person name="Chain P."/>
            <person name="Copeland A."/>
            <person name="Pitluck S."/>
            <person name="Woyke T."/>
            <person name="Lizotte-Waniewski M."/>
            <person name="Bristow J."/>
            <person name="Riley M."/>
        </authorList>
    </citation>
    <scope>NUCLEOTIDE SEQUENCE [LARGE SCALE GENOMIC DNA]</scope>
    <source>
        <strain evidence="4">DSM 17167 / CIP 108236 / LMG 21445 / STM815</strain>
        <plasmid evidence="4">Plasmid pBPHY01</plasmid>
    </source>
</reference>
<dbReference type="KEGG" id="bph:Bphy_7209"/>
<keyword evidence="3" id="KW-0614">Plasmid</keyword>
<dbReference type="AlphaFoldDB" id="B2JUN8"/>